<dbReference type="InterPro" id="IPR006119">
    <property type="entry name" value="Resolv_N"/>
</dbReference>
<keyword evidence="3" id="KW-0238">DNA-binding</keyword>
<dbReference type="GO" id="GO:0015074">
    <property type="term" value="P:DNA integration"/>
    <property type="evidence" value="ECO:0007669"/>
    <property type="project" value="UniProtKB-KW"/>
</dbReference>
<proteinExistence type="inferred from homology"/>
<evidence type="ECO:0000256" key="3">
    <source>
        <dbReference type="ARBA" id="ARBA00023125"/>
    </source>
</evidence>
<dbReference type="SMART" id="SM00857">
    <property type="entry name" value="Resolvase"/>
    <property type="match status" value="1"/>
</dbReference>
<comment type="similarity">
    <text evidence="1">Belongs to the site-specific recombinase resolvase family.</text>
</comment>
<gene>
    <name evidence="7" type="ORF">BCR25_11420</name>
</gene>
<dbReference type="InterPro" id="IPR006118">
    <property type="entry name" value="Recombinase_CS"/>
</dbReference>
<dbReference type="CDD" id="cd03768">
    <property type="entry name" value="SR_ResInv"/>
    <property type="match status" value="1"/>
</dbReference>
<dbReference type="InterPro" id="IPR050639">
    <property type="entry name" value="SSR_resolvase"/>
</dbReference>
<keyword evidence="4" id="KW-0233">DNA recombination</keyword>
<dbReference type="SUPFAM" id="SSF53041">
    <property type="entry name" value="Resolvase-like"/>
    <property type="match status" value="1"/>
</dbReference>
<dbReference type="Gene3D" id="3.40.50.1390">
    <property type="entry name" value="Resolvase, N-terminal catalytic domain"/>
    <property type="match status" value="1"/>
</dbReference>
<feature type="domain" description="Resolvase/invertase-type recombinase catalytic" evidence="6">
    <location>
        <begin position="2"/>
        <end position="135"/>
    </location>
</feature>
<evidence type="ECO:0000313" key="7">
    <source>
        <dbReference type="EMBL" id="OEG09173.1"/>
    </source>
</evidence>
<dbReference type="FunFam" id="3.40.50.1390:FF:000001">
    <property type="entry name" value="DNA recombinase"/>
    <property type="match status" value="1"/>
</dbReference>
<evidence type="ECO:0000313" key="8">
    <source>
        <dbReference type="Proteomes" id="UP000095094"/>
    </source>
</evidence>
<reference evidence="8" key="1">
    <citation type="submission" date="2016-09" db="EMBL/GenBank/DDBJ databases">
        <authorList>
            <person name="Gulvik C.A."/>
        </authorList>
    </citation>
    <scope>NUCLEOTIDE SEQUENCE [LARGE SCALE GENOMIC DNA]</scope>
    <source>
        <strain evidence="8">LMG 8895</strain>
    </source>
</reference>
<dbReference type="Gene3D" id="1.10.10.60">
    <property type="entry name" value="Homeodomain-like"/>
    <property type="match status" value="1"/>
</dbReference>
<keyword evidence="8" id="KW-1185">Reference proteome</keyword>
<dbReference type="InterPro" id="IPR036162">
    <property type="entry name" value="Resolvase-like_N_sf"/>
</dbReference>
<dbReference type="AlphaFoldDB" id="A0A1E5G8X9"/>
<sequence length="209" mass="23903">MAVIGYMRVSTHFQKFDSQQQALEDYGVDMIFKEHESGRKSFRSELNKALNVLEPGDTFVIFKLDRLARGTKQLLVLLEKFNEQNINFVSIENNIDTSTPMGRFFFTIMSAFAEMEAELIRERVLAGLDAARKKGVVLGRPPLVEQVSEALDLYHNTKMSAEQISKHCGIATSTLYHHLRKEGVYRTKTTLDFIEMSERLVSSGEKKFK</sequence>
<dbReference type="PROSITE" id="PS00398">
    <property type="entry name" value="RECOMBINASES_2"/>
    <property type="match status" value="1"/>
</dbReference>
<dbReference type="RefSeq" id="WP_069664863.1">
    <property type="nucleotide sequence ID" value="NZ_JBHUJJ010000001.1"/>
</dbReference>
<dbReference type="GO" id="GO:0000150">
    <property type="term" value="F:DNA strand exchange activity"/>
    <property type="evidence" value="ECO:0007669"/>
    <property type="project" value="InterPro"/>
</dbReference>
<dbReference type="EMBL" id="MIJY01000045">
    <property type="protein sequence ID" value="OEG09173.1"/>
    <property type="molecule type" value="Genomic_DNA"/>
</dbReference>
<dbReference type="PROSITE" id="PS51736">
    <property type="entry name" value="RECOMBINASES_3"/>
    <property type="match status" value="1"/>
</dbReference>
<evidence type="ECO:0000256" key="5">
    <source>
        <dbReference type="PIRSR" id="PIRSR606118-50"/>
    </source>
</evidence>
<organism evidence="7 8">
    <name type="scientific">Enterococcus termitis</name>
    <dbReference type="NCBI Taxonomy" id="332950"/>
    <lineage>
        <taxon>Bacteria</taxon>
        <taxon>Bacillati</taxon>
        <taxon>Bacillota</taxon>
        <taxon>Bacilli</taxon>
        <taxon>Lactobacillales</taxon>
        <taxon>Enterococcaceae</taxon>
        <taxon>Enterococcus</taxon>
    </lineage>
</organism>
<evidence type="ECO:0000259" key="6">
    <source>
        <dbReference type="PROSITE" id="PS51736"/>
    </source>
</evidence>
<dbReference type="OrthoDB" id="9797501at2"/>
<dbReference type="GO" id="GO:0003677">
    <property type="term" value="F:DNA binding"/>
    <property type="evidence" value="ECO:0007669"/>
    <property type="project" value="UniProtKB-KW"/>
</dbReference>
<comment type="caution">
    <text evidence="7">The sequence shown here is derived from an EMBL/GenBank/DDBJ whole genome shotgun (WGS) entry which is preliminary data.</text>
</comment>
<keyword evidence="2" id="KW-0229">DNA integration</keyword>
<name>A0A1E5G8X9_9ENTE</name>
<dbReference type="PANTHER" id="PTHR30461:SF2">
    <property type="entry name" value="SERINE RECOMBINASE PINE-RELATED"/>
    <property type="match status" value="1"/>
</dbReference>
<feature type="active site" description="O-(5'-phospho-DNA)-serine intermediate" evidence="5">
    <location>
        <position position="10"/>
    </location>
</feature>
<dbReference type="PATRIC" id="fig|332950.4.peg.3151"/>
<evidence type="ECO:0000256" key="1">
    <source>
        <dbReference type="ARBA" id="ARBA00009913"/>
    </source>
</evidence>
<evidence type="ECO:0000256" key="2">
    <source>
        <dbReference type="ARBA" id="ARBA00022908"/>
    </source>
</evidence>
<protein>
    <submittedName>
        <fullName evidence="7">Resolvase</fullName>
    </submittedName>
</protein>
<dbReference type="Proteomes" id="UP000095094">
    <property type="component" value="Unassembled WGS sequence"/>
</dbReference>
<dbReference type="Pfam" id="PF00239">
    <property type="entry name" value="Resolvase"/>
    <property type="match status" value="1"/>
</dbReference>
<evidence type="ECO:0000256" key="4">
    <source>
        <dbReference type="ARBA" id="ARBA00023172"/>
    </source>
</evidence>
<accession>A0A1E5G8X9</accession>
<dbReference type="PANTHER" id="PTHR30461">
    <property type="entry name" value="DNA-INVERTASE FROM LAMBDOID PROPHAGE"/>
    <property type="match status" value="1"/>
</dbReference>